<dbReference type="InterPro" id="IPR058625">
    <property type="entry name" value="MdtA-like_BSH"/>
</dbReference>
<dbReference type="InterPro" id="IPR058626">
    <property type="entry name" value="MdtA-like_b-barrel"/>
</dbReference>
<dbReference type="SUPFAM" id="SSF111369">
    <property type="entry name" value="HlyD-like secretion proteins"/>
    <property type="match status" value="1"/>
</dbReference>
<evidence type="ECO:0000259" key="5">
    <source>
        <dbReference type="Pfam" id="PF25967"/>
    </source>
</evidence>
<dbReference type="Gene3D" id="1.10.287.470">
    <property type="entry name" value="Helix hairpin bin"/>
    <property type="match status" value="1"/>
</dbReference>
<keyword evidence="7" id="KW-1185">Reference proteome</keyword>
<dbReference type="Pfam" id="PF25967">
    <property type="entry name" value="RND-MFP_C"/>
    <property type="match status" value="1"/>
</dbReference>
<dbReference type="GO" id="GO:0030313">
    <property type="term" value="C:cell envelope"/>
    <property type="evidence" value="ECO:0007669"/>
    <property type="project" value="UniProtKB-SubCell"/>
</dbReference>
<dbReference type="GO" id="GO:0022857">
    <property type="term" value="F:transmembrane transporter activity"/>
    <property type="evidence" value="ECO:0007669"/>
    <property type="project" value="InterPro"/>
</dbReference>
<reference evidence="7" key="1">
    <citation type="submission" date="2017-01" db="EMBL/GenBank/DDBJ databases">
        <authorList>
            <person name="Varghese N."/>
            <person name="Submissions S."/>
        </authorList>
    </citation>
    <scope>NUCLEOTIDE SEQUENCE [LARGE SCALE GENOMIC DNA]</scope>
    <source>
        <strain evidence="7">DSM 21054</strain>
    </source>
</reference>
<sequence>MQNQYTMLFRTIRNYAGVACLLTMASCGNKQQQQQMPNPNAPVWVTVADVATSDVPYYDEFPGTVTALNQTELRAQVTGYVTGIYFKDGDKVKQGQQLYSIDQQVYNANYQQSLANVAVQEAALVKAQKDADRYHELDKQDAIAKQQVDYADAALETAKKQLAAAKATAESVKANVRFAGIVAPFSGTIGISQVKMGTSVVAGQTVMNTISSDNPMAVDFTIDQSNIYRFTQLQQKASAKDSTFTIAFGDDVYPGVGRISVIDRAVDPQTSTIKVRLVFDNDKGALKAGMTTNVRVKGNTGGASPIVPFKAVTEQLGEFFVYVVGDSSKVSQRKVKLGRQLGTQVLVKDGVKAGEKIVVQGTQNLHEGSVITLEPPTQPGAPAGKK</sequence>
<dbReference type="NCBIfam" id="TIGR01730">
    <property type="entry name" value="RND_mfp"/>
    <property type="match status" value="1"/>
</dbReference>
<evidence type="ECO:0000313" key="6">
    <source>
        <dbReference type="EMBL" id="SIS93282.1"/>
    </source>
</evidence>
<dbReference type="GO" id="GO:0046677">
    <property type="term" value="P:response to antibiotic"/>
    <property type="evidence" value="ECO:0007669"/>
    <property type="project" value="TreeGrafter"/>
</dbReference>
<dbReference type="PANTHER" id="PTHR30158">
    <property type="entry name" value="ACRA/E-RELATED COMPONENT OF DRUG EFFLUX TRANSPORTER"/>
    <property type="match status" value="1"/>
</dbReference>
<feature type="domain" description="Multidrug resistance protein MdtA-like beta-barrel" evidence="4">
    <location>
        <begin position="215"/>
        <end position="297"/>
    </location>
</feature>
<evidence type="ECO:0000256" key="2">
    <source>
        <dbReference type="ARBA" id="ARBA00009477"/>
    </source>
</evidence>
<dbReference type="EMBL" id="FTOR01000002">
    <property type="protein sequence ID" value="SIS93282.1"/>
    <property type="molecule type" value="Genomic_DNA"/>
</dbReference>
<dbReference type="Pfam" id="PF25944">
    <property type="entry name" value="Beta-barrel_RND"/>
    <property type="match status" value="1"/>
</dbReference>
<proteinExistence type="inferred from homology"/>
<name>A0A1N7N4J2_9BACT</name>
<protein>
    <submittedName>
        <fullName evidence="6">Membrane fusion protein, multidrug efflux system</fullName>
    </submittedName>
</protein>
<accession>A0A1N7N4J2</accession>
<evidence type="ECO:0000313" key="7">
    <source>
        <dbReference type="Proteomes" id="UP000186917"/>
    </source>
</evidence>
<dbReference type="GO" id="GO:0005886">
    <property type="term" value="C:plasma membrane"/>
    <property type="evidence" value="ECO:0007669"/>
    <property type="project" value="TreeGrafter"/>
</dbReference>
<feature type="domain" description="Multidrug resistance protein MdtA-like C-terminal permuted SH3" evidence="5">
    <location>
        <begin position="306"/>
        <end position="363"/>
    </location>
</feature>
<dbReference type="Proteomes" id="UP000186917">
    <property type="component" value="Unassembled WGS sequence"/>
</dbReference>
<dbReference type="STRING" id="477680.SAMN05421788_102172"/>
<evidence type="ECO:0000259" key="4">
    <source>
        <dbReference type="Pfam" id="PF25944"/>
    </source>
</evidence>
<gene>
    <name evidence="6" type="ORF">SAMN05421788_102172</name>
</gene>
<dbReference type="InterPro" id="IPR006143">
    <property type="entry name" value="RND_pump_MFP"/>
</dbReference>
<dbReference type="Gene3D" id="2.40.420.20">
    <property type="match status" value="1"/>
</dbReference>
<organism evidence="6 7">
    <name type="scientific">Filimonas lacunae</name>
    <dbReference type="NCBI Taxonomy" id="477680"/>
    <lineage>
        <taxon>Bacteria</taxon>
        <taxon>Pseudomonadati</taxon>
        <taxon>Bacteroidota</taxon>
        <taxon>Chitinophagia</taxon>
        <taxon>Chitinophagales</taxon>
        <taxon>Chitinophagaceae</taxon>
        <taxon>Filimonas</taxon>
    </lineage>
</organism>
<comment type="similarity">
    <text evidence="2">Belongs to the membrane fusion protein (MFP) (TC 8.A.1) family.</text>
</comment>
<dbReference type="InterPro" id="IPR058627">
    <property type="entry name" value="MdtA-like_C"/>
</dbReference>
<dbReference type="Pfam" id="PF25917">
    <property type="entry name" value="BSH_RND"/>
    <property type="match status" value="1"/>
</dbReference>
<dbReference type="Gene3D" id="2.40.30.170">
    <property type="match status" value="1"/>
</dbReference>
<dbReference type="Gene3D" id="2.40.50.100">
    <property type="match status" value="1"/>
</dbReference>
<evidence type="ECO:0000256" key="1">
    <source>
        <dbReference type="ARBA" id="ARBA00004196"/>
    </source>
</evidence>
<comment type="subcellular location">
    <subcellularLocation>
        <location evidence="1">Cell envelope</location>
    </subcellularLocation>
</comment>
<evidence type="ECO:0000259" key="3">
    <source>
        <dbReference type="Pfam" id="PF25917"/>
    </source>
</evidence>
<dbReference type="AlphaFoldDB" id="A0A1N7N4J2"/>
<feature type="domain" description="Multidrug resistance protein MdtA-like barrel-sandwich hybrid" evidence="3">
    <location>
        <begin position="69"/>
        <end position="208"/>
    </location>
</feature>